<dbReference type="EMBL" id="JAFBEH010000023">
    <property type="protein sequence ID" value="MBM7642956.1"/>
    <property type="molecule type" value="Genomic_DNA"/>
</dbReference>
<dbReference type="Gene3D" id="3.30.1240.10">
    <property type="match status" value="1"/>
</dbReference>
<dbReference type="InterPro" id="IPR023214">
    <property type="entry name" value="HAD_sf"/>
</dbReference>
<dbReference type="InterPro" id="IPR036412">
    <property type="entry name" value="HAD-like_sf"/>
</dbReference>
<comment type="caution">
    <text evidence="1">The sequence shown here is derived from an EMBL/GenBank/DDBJ whole genome shotgun (WGS) entry which is preliminary data.</text>
</comment>
<keyword evidence="2" id="KW-1185">Reference proteome</keyword>
<dbReference type="Gene3D" id="3.40.50.1000">
    <property type="entry name" value="HAD superfamily/HAD-like"/>
    <property type="match status" value="1"/>
</dbReference>
<dbReference type="SFLD" id="SFLDS00003">
    <property type="entry name" value="Haloacid_Dehalogenase"/>
    <property type="match status" value="1"/>
</dbReference>
<evidence type="ECO:0000313" key="2">
    <source>
        <dbReference type="Proteomes" id="UP000697472"/>
    </source>
</evidence>
<name>A0ABS2PSQ4_9STRE</name>
<evidence type="ECO:0000313" key="1">
    <source>
        <dbReference type="EMBL" id="MBM7642956.1"/>
    </source>
</evidence>
<organism evidence="1 2">
    <name type="scientific">Streptococcus loxodontisalivarius</name>
    <dbReference type="NCBI Taxonomy" id="1349415"/>
    <lineage>
        <taxon>Bacteria</taxon>
        <taxon>Bacillati</taxon>
        <taxon>Bacillota</taxon>
        <taxon>Bacilli</taxon>
        <taxon>Lactobacillales</taxon>
        <taxon>Streptococcaceae</taxon>
        <taxon>Streptococcus</taxon>
    </lineage>
</organism>
<dbReference type="Proteomes" id="UP000697472">
    <property type="component" value="Unassembled WGS sequence"/>
</dbReference>
<dbReference type="InterPro" id="IPR006379">
    <property type="entry name" value="HAD-SF_hydro_IIB"/>
</dbReference>
<dbReference type="PANTHER" id="PTHR10000">
    <property type="entry name" value="PHOSPHOSERINE PHOSPHATASE"/>
    <property type="match status" value="1"/>
</dbReference>
<dbReference type="NCBIfam" id="TIGR01484">
    <property type="entry name" value="HAD-SF-IIB"/>
    <property type="match status" value="1"/>
</dbReference>
<dbReference type="PROSITE" id="PS01229">
    <property type="entry name" value="COF_2"/>
    <property type="match status" value="1"/>
</dbReference>
<accession>A0ABS2PSQ4</accession>
<proteinExistence type="predicted"/>
<dbReference type="CDD" id="cd07518">
    <property type="entry name" value="HAD_YbiV-Like"/>
    <property type="match status" value="1"/>
</dbReference>
<gene>
    <name evidence="1" type="ORF">JOC28_001256</name>
</gene>
<dbReference type="SFLD" id="SFLDG01140">
    <property type="entry name" value="C2.B:_Phosphomannomutase_and_P"/>
    <property type="match status" value="1"/>
</dbReference>
<dbReference type="PANTHER" id="PTHR10000:SF53">
    <property type="entry name" value="5-AMINO-6-(5-PHOSPHO-D-RIBITYLAMINO)URACIL PHOSPHATASE YBJI-RELATED"/>
    <property type="match status" value="1"/>
</dbReference>
<dbReference type="Pfam" id="PF08282">
    <property type="entry name" value="Hydrolase_3"/>
    <property type="match status" value="1"/>
</dbReference>
<protein>
    <submittedName>
        <fullName evidence="1">Cof subfamily protein (Haloacid dehalogenase superfamily)</fullName>
    </submittedName>
</protein>
<dbReference type="SUPFAM" id="SSF56784">
    <property type="entry name" value="HAD-like"/>
    <property type="match status" value="1"/>
</dbReference>
<reference evidence="1 2" key="1">
    <citation type="submission" date="2021-01" db="EMBL/GenBank/DDBJ databases">
        <title>Genomic Encyclopedia of Type Strains, Phase IV (KMG-IV): sequencing the most valuable type-strain genomes for metagenomic binning, comparative biology and taxonomic classification.</title>
        <authorList>
            <person name="Goeker M."/>
        </authorList>
    </citation>
    <scope>NUCLEOTIDE SEQUENCE [LARGE SCALE GENOMIC DNA]</scope>
    <source>
        <strain evidence="1 2">DSM 27382</strain>
    </source>
</reference>
<sequence>MTIKLIAVDMDGTFLDENGKYDRDRFLRLLERLDREGIRFVVASGNNMSRLGIMFEGLLDRIDFVADNGASLILRGQHQFTRSMSFEQVQDFLEFYGEETLAANRTIVSSTEHSFMLKSSDLGQMPAMMDAKEAQAFWSHIQYLDTFQQLPQDENYYEMVMLVEPENGRAVMEDFNSKFKGAITAMASGFGAVDFVQTGIHKAWGLQEMLKLTGITAEQVMAFGDGGNDIELLDLAGQSYAMENAEDFVKAHAKNIAPDHRQAGVFQVVETYLDSLERDNDD</sequence>
<dbReference type="RefSeq" id="WP_205009813.1">
    <property type="nucleotide sequence ID" value="NZ_JAFBEH010000023.1"/>
</dbReference>